<dbReference type="InterPro" id="IPR000878">
    <property type="entry name" value="4pyrrol_Mease"/>
</dbReference>
<dbReference type="EC" id="2.1.1.152" evidence="7"/>
<dbReference type="Gene3D" id="3.40.1010.10">
    <property type="entry name" value="Cobalt-precorrin-4 Transmethylase, Domain 1"/>
    <property type="match status" value="1"/>
</dbReference>
<comment type="pathway">
    <text evidence="1">Cofactor biosynthesis; adenosylcobalamin biosynthesis.</text>
</comment>
<keyword evidence="2" id="KW-0169">Cobalamin biosynthesis</keyword>
<dbReference type="EMBL" id="JAUHTC010000011">
    <property type="protein sequence ID" value="MDN4516708.1"/>
    <property type="molecule type" value="Genomic_DNA"/>
</dbReference>
<organism evidence="7 8">
    <name type="scientific">Mycolicibacterium austroafricanum</name>
    <name type="common">Mycobacterium austroafricanum</name>
    <dbReference type="NCBI Taxonomy" id="39687"/>
    <lineage>
        <taxon>Bacteria</taxon>
        <taxon>Bacillati</taxon>
        <taxon>Actinomycetota</taxon>
        <taxon>Actinomycetes</taxon>
        <taxon>Mycobacteriales</taxon>
        <taxon>Mycobacteriaceae</taxon>
        <taxon>Mycolicibacterium</taxon>
    </lineage>
</organism>
<dbReference type="InterPro" id="IPR035996">
    <property type="entry name" value="4pyrrol_Methylase_sf"/>
</dbReference>
<evidence type="ECO:0000256" key="1">
    <source>
        <dbReference type="ARBA" id="ARBA00004953"/>
    </source>
</evidence>
<dbReference type="SUPFAM" id="SSF53790">
    <property type="entry name" value="Tetrapyrrole methylase"/>
    <property type="match status" value="1"/>
</dbReference>
<comment type="caution">
    <text evidence="7">The sequence shown here is derived from an EMBL/GenBank/DDBJ whole genome shotgun (WGS) entry which is preliminary data.</text>
</comment>
<sequence>MVAAVKVRILGVGMGPQHVTPEVAGALRTVDYVLAAEKADDDRLLALRRAIVRAHGGAELVALPDPPRDRSERLSAGGYESAVSDWHDARAAQYAGVLKERGGTAAFLVWGDPSLYDSTIRVVEKVRALLEPHVALDFDVLPGISAPQLLAARHRIVLHEVGKPVHVTTGRRLQEAVAAGMDNIVAMLNPPPERLDFTGLDDWTIWWGANLGAPGERLVTGRLRDVLPAVADARAAADAYDGWVMDVFLIRRDR</sequence>
<dbReference type="PANTHER" id="PTHR43467:SF1">
    <property type="entry name" value="PRECORRIN-6A SYNTHASE [DEACETYLATING]"/>
    <property type="match status" value="1"/>
</dbReference>
<evidence type="ECO:0000256" key="5">
    <source>
        <dbReference type="ARBA" id="ARBA00022691"/>
    </source>
</evidence>
<dbReference type="PIRSF" id="PIRSF036525">
    <property type="entry name" value="CobF"/>
    <property type="match status" value="1"/>
</dbReference>
<evidence type="ECO:0000256" key="4">
    <source>
        <dbReference type="ARBA" id="ARBA00022679"/>
    </source>
</evidence>
<dbReference type="InterPro" id="IPR012797">
    <property type="entry name" value="CobF"/>
</dbReference>
<evidence type="ECO:0000313" key="7">
    <source>
        <dbReference type="EMBL" id="MDN4516708.1"/>
    </source>
</evidence>
<dbReference type="Proteomes" id="UP001172687">
    <property type="component" value="Unassembled WGS sequence"/>
</dbReference>
<evidence type="ECO:0000256" key="3">
    <source>
        <dbReference type="ARBA" id="ARBA00022603"/>
    </source>
</evidence>
<dbReference type="InterPro" id="IPR014777">
    <property type="entry name" value="4pyrrole_Mease_sub1"/>
</dbReference>
<reference evidence="7" key="1">
    <citation type="submission" date="2023-07" db="EMBL/GenBank/DDBJ databases">
        <title>Degradation of tert-butanol by M. austroafricanum TBA100.</title>
        <authorList>
            <person name="Helbich S."/>
            <person name="Vainshtein Y."/>
        </authorList>
    </citation>
    <scope>NUCLEOTIDE SEQUENCE</scope>
    <source>
        <strain evidence="7">TBA100</strain>
    </source>
</reference>
<dbReference type="Gene3D" id="3.30.950.10">
    <property type="entry name" value="Methyltransferase, Cobalt-precorrin-4 Transmethylase, Domain 2"/>
    <property type="match status" value="1"/>
</dbReference>
<dbReference type="GO" id="GO:0032259">
    <property type="term" value="P:methylation"/>
    <property type="evidence" value="ECO:0007669"/>
    <property type="project" value="UniProtKB-KW"/>
</dbReference>
<dbReference type="PANTHER" id="PTHR43467">
    <property type="entry name" value="COBALT-PRECORRIN-2 C(20)-METHYLTRANSFERASE"/>
    <property type="match status" value="1"/>
</dbReference>
<dbReference type="Pfam" id="PF00590">
    <property type="entry name" value="TP_methylase"/>
    <property type="match status" value="1"/>
</dbReference>
<evidence type="ECO:0000259" key="6">
    <source>
        <dbReference type="Pfam" id="PF00590"/>
    </source>
</evidence>
<dbReference type="InterPro" id="IPR014776">
    <property type="entry name" value="4pyrrole_Mease_sub2"/>
</dbReference>
<dbReference type="NCBIfam" id="TIGR02434">
    <property type="entry name" value="CobF"/>
    <property type="match status" value="1"/>
</dbReference>
<accession>A0ABT8H7G8</accession>
<feature type="domain" description="Tetrapyrrole methylase" evidence="6">
    <location>
        <begin position="9"/>
        <end position="226"/>
    </location>
</feature>
<keyword evidence="8" id="KW-1185">Reference proteome</keyword>
<evidence type="ECO:0000313" key="8">
    <source>
        <dbReference type="Proteomes" id="UP001172687"/>
    </source>
</evidence>
<dbReference type="CDD" id="cd11643">
    <property type="entry name" value="Precorrin-6A-synthase"/>
    <property type="match status" value="1"/>
</dbReference>
<evidence type="ECO:0000256" key="2">
    <source>
        <dbReference type="ARBA" id="ARBA00022573"/>
    </source>
</evidence>
<proteinExistence type="predicted"/>
<dbReference type="RefSeq" id="WP_036368132.1">
    <property type="nucleotide sequence ID" value="NZ_CP070380.1"/>
</dbReference>
<keyword evidence="4 7" id="KW-0808">Transferase</keyword>
<gene>
    <name evidence="7" type="primary">cobF</name>
    <name evidence="7" type="ORF">QYF68_02580</name>
</gene>
<keyword evidence="3 7" id="KW-0489">Methyltransferase</keyword>
<keyword evidence="5" id="KW-0949">S-adenosyl-L-methionine</keyword>
<name>A0ABT8H7G8_MYCAO</name>
<dbReference type="GO" id="GO:0043819">
    <property type="term" value="F:precorrin-6A synthase (deacetylating) activity"/>
    <property type="evidence" value="ECO:0007669"/>
    <property type="project" value="UniProtKB-EC"/>
</dbReference>
<protein>
    <submittedName>
        <fullName evidence="7">Precorrin-6A synthase (Deacetylating)</fullName>
        <ecNumber evidence="7">2.1.1.152</ecNumber>
    </submittedName>
</protein>